<dbReference type="Proteomes" id="UP000708208">
    <property type="component" value="Unassembled WGS sequence"/>
</dbReference>
<keyword evidence="6" id="KW-1133">Transmembrane helix</keyword>
<evidence type="ECO:0000256" key="7">
    <source>
        <dbReference type="ARBA" id="ARBA00023034"/>
    </source>
</evidence>
<sequence length="530" mass="61187">MQSIFYHNSSGDQAFTGNLKRPEVHRGLTLHPVKDFRHMYRLHSYIQSLTIQELLFESLLVQRDLLGLENANDSYTNQIKFQNPKIVPPLSEFKELEDLHIHGLPPSLSKFQPQHEGEIINWSFLGKGIFSSENSNPKQKIDGSMKESLEDVVRDLMDIINGYSRARGRIIDFKEILYGYHRVNPLYGEDFVLDLLMTYKKYRGRKMTVPVRRHAYIQRPFAPLQLNIIMSYLESRNHLMDAKGKVKKLVLILPLSGRLIAFGRFLQDFKTSCSSWTSDMRNYEKFSLHLKIVYFDKNNMEDRNGFFSVINAFRETNPGLTSCQIQIVQMDGDFSRSIALETGISQCGENDLLFLIDVDISFTTQALERVLLNTVQGQRVYFPIVFSQFSLRFFEQNDDASEDTIHEDKGYWRDYGFGIAAFYKSDFRQAGGFDTSIQGWGKEDVSLYEKFISETNLTIFRAPDPQLFHVYHDITCDDQLSSQQYEMCLGTQANTLGSSKNLVRSIFLRRPVGRVKRFLEQSASGNIVGL</sequence>
<keyword evidence="7 9" id="KW-0333">Golgi apparatus</keyword>
<dbReference type="InterPro" id="IPR051227">
    <property type="entry name" value="CS_glycosyltransferase"/>
</dbReference>
<organism evidence="10 11">
    <name type="scientific">Allacma fusca</name>
    <dbReference type="NCBI Taxonomy" id="39272"/>
    <lineage>
        <taxon>Eukaryota</taxon>
        <taxon>Metazoa</taxon>
        <taxon>Ecdysozoa</taxon>
        <taxon>Arthropoda</taxon>
        <taxon>Hexapoda</taxon>
        <taxon>Collembola</taxon>
        <taxon>Symphypleona</taxon>
        <taxon>Sminthuridae</taxon>
        <taxon>Allacma</taxon>
    </lineage>
</organism>
<evidence type="ECO:0000256" key="8">
    <source>
        <dbReference type="ARBA" id="ARBA00023136"/>
    </source>
</evidence>
<evidence type="ECO:0000256" key="1">
    <source>
        <dbReference type="ARBA" id="ARBA00004447"/>
    </source>
</evidence>
<dbReference type="InterPro" id="IPR008428">
    <property type="entry name" value="Chond_GalNAc"/>
</dbReference>
<evidence type="ECO:0000313" key="10">
    <source>
        <dbReference type="EMBL" id="CAG7724432.1"/>
    </source>
</evidence>
<dbReference type="AlphaFoldDB" id="A0A8J2JPD0"/>
<comment type="subcellular location">
    <subcellularLocation>
        <location evidence="1 9">Golgi apparatus</location>
        <location evidence="1 9">Golgi stack membrane</location>
        <topology evidence="1 9">Single-pass type II membrane protein</topology>
    </subcellularLocation>
</comment>
<keyword evidence="11" id="KW-1185">Reference proteome</keyword>
<name>A0A8J2JPD0_9HEXA</name>
<evidence type="ECO:0000256" key="6">
    <source>
        <dbReference type="ARBA" id="ARBA00022989"/>
    </source>
</evidence>
<evidence type="ECO:0000313" key="11">
    <source>
        <dbReference type="Proteomes" id="UP000708208"/>
    </source>
</evidence>
<evidence type="ECO:0000256" key="3">
    <source>
        <dbReference type="ARBA" id="ARBA00022679"/>
    </source>
</evidence>
<evidence type="ECO:0000256" key="9">
    <source>
        <dbReference type="RuleBase" id="RU364016"/>
    </source>
</evidence>
<keyword evidence="5 9" id="KW-0735">Signal-anchor</keyword>
<accession>A0A8J2JPD0</accession>
<evidence type="ECO:0000256" key="4">
    <source>
        <dbReference type="ARBA" id="ARBA00022692"/>
    </source>
</evidence>
<evidence type="ECO:0000256" key="2">
    <source>
        <dbReference type="ARBA" id="ARBA00009239"/>
    </source>
</evidence>
<comment type="similarity">
    <text evidence="2 9">Belongs to the chondroitin N-acetylgalactosaminyltransferase family.</text>
</comment>
<dbReference type="EMBL" id="CAJVCH010109769">
    <property type="protein sequence ID" value="CAG7724432.1"/>
    <property type="molecule type" value="Genomic_DNA"/>
</dbReference>
<comment type="caution">
    <text evidence="10">The sequence shown here is derived from an EMBL/GenBank/DDBJ whole genome shotgun (WGS) entry which is preliminary data.</text>
</comment>
<dbReference type="GO" id="GO:0032580">
    <property type="term" value="C:Golgi cisterna membrane"/>
    <property type="evidence" value="ECO:0007669"/>
    <property type="project" value="UniProtKB-SubCell"/>
</dbReference>
<dbReference type="EC" id="2.4.1.-" evidence="9"/>
<gene>
    <name evidence="10" type="ORF">AFUS01_LOCUS13458</name>
</gene>
<keyword evidence="4" id="KW-0812">Transmembrane</keyword>
<dbReference type="GO" id="GO:0047238">
    <property type="term" value="F:glucuronosyl-N-acetylgalactosaminyl-proteoglycan 4-beta-N-acetylgalactosaminyltransferase activity"/>
    <property type="evidence" value="ECO:0007669"/>
    <property type="project" value="TreeGrafter"/>
</dbReference>
<keyword evidence="8" id="KW-0472">Membrane</keyword>
<dbReference type="PANTHER" id="PTHR12369:SF11">
    <property type="entry name" value="HEXOSYLTRANSFERASE"/>
    <property type="match status" value="1"/>
</dbReference>
<protein>
    <recommendedName>
        <fullName evidence="9">Hexosyltransferase</fullName>
        <ecNumber evidence="9">2.4.1.-</ecNumber>
    </recommendedName>
</protein>
<dbReference type="Pfam" id="PF05679">
    <property type="entry name" value="CHGN"/>
    <property type="match status" value="1"/>
</dbReference>
<evidence type="ECO:0000256" key="5">
    <source>
        <dbReference type="ARBA" id="ARBA00022968"/>
    </source>
</evidence>
<reference evidence="10" key="1">
    <citation type="submission" date="2021-06" db="EMBL/GenBank/DDBJ databases">
        <authorList>
            <person name="Hodson N. C."/>
            <person name="Mongue J. A."/>
            <person name="Jaron S. K."/>
        </authorList>
    </citation>
    <scope>NUCLEOTIDE SEQUENCE</scope>
</reference>
<dbReference type="OrthoDB" id="431432at2759"/>
<dbReference type="PANTHER" id="PTHR12369">
    <property type="entry name" value="CHONDROITIN SYNTHASE"/>
    <property type="match status" value="1"/>
</dbReference>
<proteinExistence type="inferred from homology"/>
<keyword evidence="3 9" id="KW-0808">Transferase</keyword>